<dbReference type="InterPro" id="IPR020846">
    <property type="entry name" value="MFS_dom"/>
</dbReference>
<feature type="transmembrane region" description="Helical" evidence="6">
    <location>
        <begin position="369"/>
        <end position="388"/>
    </location>
</feature>
<reference evidence="8 9" key="1">
    <citation type="submission" date="2023-11" db="EMBL/GenBank/DDBJ databases">
        <title>Paucibacter sp. nov., isolated from fresh soil in Korea.</title>
        <authorList>
            <person name="Le N.T.T."/>
        </authorList>
    </citation>
    <scope>NUCLEOTIDE SEQUENCE [LARGE SCALE GENOMIC DNA]</scope>
    <source>
        <strain evidence="8 9">R3-3</strain>
    </source>
</reference>
<evidence type="ECO:0000256" key="6">
    <source>
        <dbReference type="SAM" id="Phobius"/>
    </source>
</evidence>
<accession>A0ABU5DPB5</accession>
<evidence type="ECO:0000256" key="5">
    <source>
        <dbReference type="ARBA" id="ARBA00023136"/>
    </source>
</evidence>
<gene>
    <name evidence="8" type="ORF">SNE35_26905</name>
</gene>
<feature type="transmembrane region" description="Helical" evidence="6">
    <location>
        <begin position="149"/>
        <end position="168"/>
    </location>
</feature>
<keyword evidence="4 6" id="KW-1133">Transmembrane helix</keyword>
<feature type="transmembrane region" description="Helical" evidence="6">
    <location>
        <begin position="251"/>
        <end position="273"/>
    </location>
</feature>
<dbReference type="EMBL" id="JAXCLA010000009">
    <property type="protein sequence ID" value="MDY0748159.1"/>
    <property type="molecule type" value="Genomic_DNA"/>
</dbReference>
<comment type="caution">
    <text evidence="8">The sequence shown here is derived from an EMBL/GenBank/DDBJ whole genome shotgun (WGS) entry which is preliminary data.</text>
</comment>
<keyword evidence="3 6" id="KW-0812">Transmembrane</keyword>
<keyword evidence="9" id="KW-1185">Reference proteome</keyword>
<evidence type="ECO:0000256" key="2">
    <source>
        <dbReference type="ARBA" id="ARBA00022475"/>
    </source>
</evidence>
<dbReference type="PANTHER" id="PTHR43124:SF3">
    <property type="entry name" value="CHLORAMPHENICOL EFFLUX PUMP RV0191"/>
    <property type="match status" value="1"/>
</dbReference>
<dbReference type="Proteomes" id="UP001285263">
    <property type="component" value="Unassembled WGS sequence"/>
</dbReference>
<protein>
    <submittedName>
        <fullName evidence="8">MFS transporter</fullName>
    </submittedName>
</protein>
<dbReference type="Gene3D" id="1.20.1250.20">
    <property type="entry name" value="MFS general substrate transporter like domains"/>
    <property type="match status" value="1"/>
</dbReference>
<dbReference type="InterPro" id="IPR050189">
    <property type="entry name" value="MFS_Efflux_Transporters"/>
</dbReference>
<feature type="transmembrane region" description="Helical" evidence="6">
    <location>
        <begin position="53"/>
        <end position="75"/>
    </location>
</feature>
<feature type="transmembrane region" description="Helical" evidence="6">
    <location>
        <begin position="285"/>
        <end position="308"/>
    </location>
</feature>
<sequence length="401" mass="41028">MSEQHARVTPIPTQESQTMALLALVSCQVGLHACTQGARLAAPLQALQHGQGAFSVGVLLAFFALVPAVFAIPAGRMADRFGFHRPVRVAAMLSLLGALCGALSGHVLALCATAALCGAGSGFGMIAVQRTASRMARSAAERISIFSRVALAPSVANLVGPMLAGVLIDHYGFRAAFSALALLPAATLLIAGGVPRELIARAAPAATALPPAWQMLRSPGFRRLLFINWLVSTSWDVFGFALPILGHARGFSAASIGSVLAAYAVASMAVRLLIPLVAERLSRQLMMVGALGLAGVVLLVFPFLGLVWAMGLGAAVLGLALGAIQPAILASVHEVAPPGRQGEALALRAMSVHLSMATMPLVFGAAGAALGASTLLGLMAGALVLGTWQASRKGSESHADH</sequence>
<dbReference type="InterPro" id="IPR036259">
    <property type="entry name" value="MFS_trans_sf"/>
</dbReference>
<dbReference type="Pfam" id="PF07690">
    <property type="entry name" value="MFS_1"/>
    <property type="match status" value="2"/>
</dbReference>
<organism evidence="8 9">
    <name type="scientific">Roseateles agri</name>
    <dbReference type="NCBI Taxonomy" id="3098619"/>
    <lineage>
        <taxon>Bacteria</taxon>
        <taxon>Pseudomonadati</taxon>
        <taxon>Pseudomonadota</taxon>
        <taxon>Betaproteobacteria</taxon>
        <taxon>Burkholderiales</taxon>
        <taxon>Sphaerotilaceae</taxon>
        <taxon>Roseateles</taxon>
    </lineage>
</organism>
<dbReference type="PROSITE" id="PS51257">
    <property type="entry name" value="PROKAR_LIPOPROTEIN"/>
    <property type="match status" value="1"/>
</dbReference>
<dbReference type="RefSeq" id="WP_320426121.1">
    <property type="nucleotide sequence ID" value="NZ_JAXCLA010000009.1"/>
</dbReference>
<evidence type="ECO:0000256" key="4">
    <source>
        <dbReference type="ARBA" id="ARBA00022989"/>
    </source>
</evidence>
<proteinExistence type="predicted"/>
<dbReference type="SUPFAM" id="SSF103473">
    <property type="entry name" value="MFS general substrate transporter"/>
    <property type="match status" value="1"/>
</dbReference>
<comment type="subcellular location">
    <subcellularLocation>
        <location evidence="1">Cell membrane</location>
        <topology evidence="1">Multi-pass membrane protein</topology>
    </subcellularLocation>
</comment>
<keyword evidence="5 6" id="KW-0472">Membrane</keyword>
<evidence type="ECO:0000256" key="1">
    <source>
        <dbReference type="ARBA" id="ARBA00004651"/>
    </source>
</evidence>
<keyword evidence="2" id="KW-1003">Cell membrane</keyword>
<feature type="transmembrane region" description="Helical" evidence="6">
    <location>
        <begin position="174"/>
        <end position="194"/>
    </location>
</feature>
<evidence type="ECO:0000259" key="7">
    <source>
        <dbReference type="PROSITE" id="PS50850"/>
    </source>
</evidence>
<name>A0ABU5DPB5_9BURK</name>
<feature type="transmembrane region" description="Helical" evidence="6">
    <location>
        <begin position="110"/>
        <end position="128"/>
    </location>
</feature>
<dbReference type="PROSITE" id="PS50850">
    <property type="entry name" value="MFS"/>
    <property type="match status" value="1"/>
</dbReference>
<feature type="domain" description="Major facilitator superfamily (MFS) profile" evidence="7">
    <location>
        <begin position="18"/>
        <end position="398"/>
    </location>
</feature>
<feature type="transmembrane region" description="Helical" evidence="6">
    <location>
        <begin position="224"/>
        <end position="245"/>
    </location>
</feature>
<dbReference type="PANTHER" id="PTHR43124">
    <property type="entry name" value="PURINE EFFLUX PUMP PBUE"/>
    <property type="match status" value="1"/>
</dbReference>
<dbReference type="InterPro" id="IPR011701">
    <property type="entry name" value="MFS"/>
</dbReference>
<evidence type="ECO:0000313" key="8">
    <source>
        <dbReference type="EMBL" id="MDY0748159.1"/>
    </source>
</evidence>
<evidence type="ECO:0000256" key="3">
    <source>
        <dbReference type="ARBA" id="ARBA00022692"/>
    </source>
</evidence>
<evidence type="ECO:0000313" key="9">
    <source>
        <dbReference type="Proteomes" id="UP001285263"/>
    </source>
</evidence>